<comment type="caution">
    <text evidence="2">The sequence shown here is derived from an EMBL/GenBank/DDBJ whole genome shotgun (WGS) entry which is preliminary data.</text>
</comment>
<evidence type="ECO:0000259" key="1">
    <source>
        <dbReference type="Pfam" id="PF20415"/>
    </source>
</evidence>
<feature type="domain" description="DUF6699" evidence="1">
    <location>
        <begin position="116"/>
        <end position="253"/>
    </location>
</feature>
<protein>
    <recommendedName>
        <fullName evidence="1">DUF6699 domain-containing protein</fullName>
    </recommendedName>
</protein>
<keyword evidence="3" id="KW-1185">Reference proteome</keyword>
<reference evidence="2 3" key="1">
    <citation type="submission" date="2019-02" db="EMBL/GenBank/DDBJ databases">
        <title>Genome sequencing of the rare red list fungi Phellinidium pouzarii.</title>
        <authorList>
            <person name="Buettner E."/>
            <person name="Kellner H."/>
        </authorList>
    </citation>
    <scope>NUCLEOTIDE SEQUENCE [LARGE SCALE GENOMIC DNA]</scope>
    <source>
        <strain evidence="2 3">DSM 108285</strain>
    </source>
</reference>
<proteinExistence type="predicted"/>
<dbReference type="AlphaFoldDB" id="A0A4S4LEP7"/>
<gene>
    <name evidence="2" type="ORF">EW145_g1846</name>
</gene>
<dbReference type="Proteomes" id="UP000308199">
    <property type="component" value="Unassembled WGS sequence"/>
</dbReference>
<evidence type="ECO:0000313" key="3">
    <source>
        <dbReference type="Proteomes" id="UP000308199"/>
    </source>
</evidence>
<dbReference type="OrthoDB" id="3241567at2759"/>
<organism evidence="2 3">
    <name type="scientific">Phellinidium pouzarii</name>
    <dbReference type="NCBI Taxonomy" id="167371"/>
    <lineage>
        <taxon>Eukaryota</taxon>
        <taxon>Fungi</taxon>
        <taxon>Dikarya</taxon>
        <taxon>Basidiomycota</taxon>
        <taxon>Agaricomycotina</taxon>
        <taxon>Agaricomycetes</taxon>
        <taxon>Hymenochaetales</taxon>
        <taxon>Hymenochaetaceae</taxon>
        <taxon>Phellinidium</taxon>
    </lineage>
</organism>
<dbReference type="EMBL" id="SGPK01000056">
    <property type="protein sequence ID" value="THH09671.1"/>
    <property type="molecule type" value="Genomic_DNA"/>
</dbReference>
<name>A0A4S4LEP7_9AGAM</name>
<accession>A0A4S4LEP7</accession>
<dbReference type="InterPro" id="IPR046522">
    <property type="entry name" value="DUF6699"/>
</dbReference>
<evidence type="ECO:0000313" key="2">
    <source>
        <dbReference type="EMBL" id="THH09671.1"/>
    </source>
</evidence>
<dbReference type="Pfam" id="PF20415">
    <property type="entry name" value="DUF6699"/>
    <property type="match status" value="1"/>
</dbReference>
<sequence>MEWGNVQGGKLTWTPHPWAAHPLPHPDIPAKQFWDHAGDADAGQQMWRGPGGWMPASGLDAAGMHLITGGHPLPGMDPYWTPTRWVAPLYAQYPGVFLSPWLAPNPRNANCPHILWDAAVEPPDQIRRVTGRGTIVDFATTDFFKAPATHPSAKYLHVHLPGMRSSWGPVVVKNTSGISVGDVFNAVWAYLQTPISLNDVGTIIASRGMHHYEKTKYAMWRRCWSSAALYDYAASQGIKRVDLLEGTSVYWGFWLAYNPDGTWYLTMGFLPRTRAA</sequence>